<dbReference type="GO" id="GO:0006270">
    <property type="term" value="P:DNA replication initiation"/>
    <property type="evidence" value="ECO:0007669"/>
    <property type="project" value="UniProtKB-UniRule"/>
</dbReference>
<keyword evidence="6 8" id="KW-0446">Lipid-binding</keyword>
<evidence type="ECO:0000256" key="10">
    <source>
        <dbReference type="RuleBase" id="RU000577"/>
    </source>
</evidence>
<dbReference type="PANTHER" id="PTHR30050:SF2">
    <property type="entry name" value="CHROMOSOMAL REPLICATION INITIATOR PROTEIN DNAA"/>
    <property type="match status" value="1"/>
</dbReference>
<evidence type="ECO:0000256" key="2">
    <source>
        <dbReference type="ARBA" id="ARBA00022490"/>
    </source>
</evidence>
<name>A0A8J7C2R7_9BACT</name>
<dbReference type="InterPro" id="IPR024633">
    <property type="entry name" value="DnaA_N_dom"/>
</dbReference>
<dbReference type="GO" id="GO:0006275">
    <property type="term" value="P:regulation of DNA replication"/>
    <property type="evidence" value="ECO:0007669"/>
    <property type="project" value="UniProtKB-UniRule"/>
</dbReference>
<dbReference type="HAMAP" id="MF_00377">
    <property type="entry name" value="DnaA_bact"/>
    <property type="match status" value="1"/>
</dbReference>
<dbReference type="InterPro" id="IPR027417">
    <property type="entry name" value="P-loop_NTPase"/>
</dbReference>
<evidence type="ECO:0000256" key="1">
    <source>
        <dbReference type="ARBA" id="ARBA00006583"/>
    </source>
</evidence>
<evidence type="ECO:0000256" key="3">
    <source>
        <dbReference type="ARBA" id="ARBA00022705"/>
    </source>
</evidence>
<protein>
    <recommendedName>
        <fullName evidence="8 9">Chromosomal replication initiator protein DnaA</fullName>
    </recommendedName>
</protein>
<comment type="caution">
    <text evidence="8">Lacks conserved residue(s) required for the propagation of feature annotation.</text>
</comment>
<evidence type="ECO:0000256" key="9">
    <source>
        <dbReference type="NCBIfam" id="TIGR00362"/>
    </source>
</evidence>
<gene>
    <name evidence="8 15" type="primary">dnaA</name>
    <name evidence="15" type="ORF">IFK94_09625</name>
</gene>
<comment type="similarity">
    <text evidence="1 8 11">Belongs to the DnaA family.</text>
</comment>
<dbReference type="GO" id="GO:0005737">
    <property type="term" value="C:cytoplasm"/>
    <property type="evidence" value="ECO:0007669"/>
    <property type="project" value="UniProtKB-SubCell"/>
</dbReference>
<evidence type="ECO:0000259" key="14">
    <source>
        <dbReference type="SMART" id="SM00760"/>
    </source>
</evidence>
<comment type="subunit">
    <text evidence="8">Oligomerizes as a right-handed, spiral filament on DNA at oriC.</text>
</comment>
<evidence type="ECO:0000256" key="11">
    <source>
        <dbReference type="RuleBase" id="RU004227"/>
    </source>
</evidence>
<evidence type="ECO:0000256" key="8">
    <source>
        <dbReference type="HAMAP-Rule" id="MF_00377"/>
    </source>
</evidence>
<dbReference type="SUPFAM" id="SSF52540">
    <property type="entry name" value="P-loop containing nucleoside triphosphate hydrolases"/>
    <property type="match status" value="1"/>
</dbReference>
<keyword evidence="2 8" id="KW-0963">Cytoplasm</keyword>
<feature type="binding site" evidence="8">
    <location>
        <position position="160"/>
    </location>
    <ligand>
        <name>ATP</name>
        <dbReference type="ChEBI" id="CHEBI:30616"/>
    </ligand>
</feature>
<comment type="subcellular location">
    <subcellularLocation>
        <location evidence="8">Cytoplasm</location>
    </subcellularLocation>
</comment>
<feature type="domain" description="AAA+ ATPase" evidence="13">
    <location>
        <begin position="149"/>
        <end position="277"/>
    </location>
</feature>
<comment type="domain">
    <text evidence="8">Domain I is involved in oligomerization and binding regulators, domain II is flexibile and of varying length in different bacteria, domain III forms the AAA+ region, while domain IV binds dsDNA.</text>
</comment>
<keyword evidence="4 8" id="KW-0547">Nucleotide-binding</keyword>
<dbReference type="InterPro" id="IPR013317">
    <property type="entry name" value="DnaA_dom"/>
</dbReference>
<evidence type="ECO:0000256" key="5">
    <source>
        <dbReference type="ARBA" id="ARBA00022840"/>
    </source>
</evidence>
<feature type="region of interest" description="Disordered" evidence="12">
    <location>
        <begin position="81"/>
        <end position="106"/>
    </location>
</feature>
<feature type="binding site" evidence="8">
    <location>
        <position position="162"/>
    </location>
    <ligand>
        <name>ATP</name>
        <dbReference type="ChEBI" id="CHEBI:30616"/>
    </ligand>
</feature>
<dbReference type="InterPro" id="IPR020591">
    <property type="entry name" value="Chromosome_initiator_DnaA-like"/>
</dbReference>
<feature type="domain" description="Chromosomal replication initiator DnaA C-terminal" evidence="14">
    <location>
        <begin position="360"/>
        <end position="429"/>
    </location>
</feature>
<dbReference type="Proteomes" id="UP000648239">
    <property type="component" value="Unassembled WGS sequence"/>
</dbReference>
<dbReference type="Pfam" id="PF11638">
    <property type="entry name" value="DnaA_N"/>
    <property type="match status" value="1"/>
</dbReference>
<evidence type="ECO:0000256" key="6">
    <source>
        <dbReference type="ARBA" id="ARBA00023121"/>
    </source>
</evidence>
<reference evidence="15 16" key="1">
    <citation type="submission" date="2020-08" db="EMBL/GenBank/DDBJ databases">
        <title>Acidobacteriota in marine sediments use diverse sulfur dissimilation pathways.</title>
        <authorList>
            <person name="Wasmund K."/>
        </authorList>
    </citation>
    <scope>NUCLEOTIDE SEQUENCE [LARGE SCALE GENOMIC DNA]</scope>
    <source>
        <strain evidence="15">MAG AM4</strain>
    </source>
</reference>
<evidence type="ECO:0000259" key="13">
    <source>
        <dbReference type="SMART" id="SM00382"/>
    </source>
</evidence>
<dbReference type="GO" id="GO:0005524">
    <property type="term" value="F:ATP binding"/>
    <property type="evidence" value="ECO:0007669"/>
    <property type="project" value="UniProtKB-UniRule"/>
</dbReference>
<dbReference type="PRINTS" id="PR00051">
    <property type="entry name" value="DNAA"/>
</dbReference>
<dbReference type="InterPro" id="IPR038454">
    <property type="entry name" value="DnaA_N_sf"/>
</dbReference>
<dbReference type="InterPro" id="IPR003593">
    <property type="entry name" value="AAA+_ATPase"/>
</dbReference>
<evidence type="ECO:0000313" key="16">
    <source>
        <dbReference type="Proteomes" id="UP000648239"/>
    </source>
</evidence>
<dbReference type="CDD" id="cd00009">
    <property type="entry name" value="AAA"/>
    <property type="match status" value="1"/>
</dbReference>
<evidence type="ECO:0000256" key="4">
    <source>
        <dbReference type="ARBA" id="ARBA00022741"/>
    </source>
</evidence>
<dbReference type="InterPro" id="IPR018312">
    <property type="entry name" value="Chromosome_initiator_DnaA_CS"/>
</dbReference>
<feature type="region of interest" description="Domain III, AAA+ region" evidence="8">
    <location>
        <begin position="116"/>
        <end position="332"/>
    </location>
</feature>
<dbReference type="NCBIfam" id="TIGR00362">
    <property type="entry name" value="DnaA"/>
    <property type="match status" value="1"/>
</dbReference>
<dbReference type="Gene3D" id="3.40.50.300">
    <property type="entry name" value="P-loop containing nucleotide triphosphate hydrolases"/>
    <property type="match status" value="1"/>
</dbReference>
<dbReference type="Gene3D" id="1.10.1750.10">
    <property type="match status" value="1"/>
</dbReference>
<dbReference type="GO" id="GO:0008289">
    <property type="term" value="F:lipid binding"/>
    <property type="evidence" value="ECO:0007669"/>
    <property type="project" value="UniProtKB-KW"/>
</dbReference>
<dbReference type="EMBL" id="JACXWD010000029">
    <property type="protein sequence ID" value="MBD3868371.1"/>
    <property type="molecule type" value="Genomic_DNA"/>
</dbReference>
<feature type="binding site" evidence="8">
    <location>
        <position position="163"/>
    </location>
    <ligand>
        <name>ATP</name>
        <dbReference type="ChEBI" id="CHEBI:30616"/>
    </ligand>
</feature>
<evidence type="ECO:0000256" key="7">
    <source>
        <dbReference type="ARBA" id="ARBA00023125"/>
    </source>
</evidence>
<comment type="function">
    <text evidence="8 10">Plays an essential role in the initiation and regulation of chromosomal replication. ATP-DnaA binds to the origin of replication (oriC) to initiate formation of the DNA replication initiation complex once per cell cycle. Binds the DnaA box (a 9 base pair repeat at the origin) and separates the double-stranded (ds)DNA. Forms a right-handed helical filament on oriC DNA; dsDNA binds to the exterior of the filament while single-stranded (ss)DNA is stabiized in the filament's interior. The ATP-DnaA-oriC complex binds and stabilizes one strand of the AT-rich DNA unwinding element (DUE), permitting loading of DNA polymerase. After initiation quickly degrades to an ADP-DnaA complex that is not apt for DNA replication. Binds acidic phospholipids.</text>
</comment>
<feature type="region of interest" description="Domain I, interacts with DnaA modulators" evidence="8">
    <location>
        <begin position="1"/>
        <end position="82"/>
    </location>
</feature>
<dbReference type="GO" id="GO:0003688">
    <property type="term" value="F:DNA replication origin binding"/>
    <property type="evidence" value="ECO:0007669"/>
    <property type="project" value="UniProtKB-UniRule"/>
</dbReference>
<keyword evidence="7 8" id="KW-0238">DNA-binding</keyword>
<dbReference type="InterPro" id="IPR001957">
    <property type="entry name" value="Chromosome_initiator_DnaA"/>
</dbReference>
<dbReference type="AlphaFoldDB" id="A0A8J7C2R7"/>
<comment type="caution">
    <text evidence="15">The sequence shown here is derived from an EMBL/GenBank/DDBJ whole genome shotgun (WGS) entry which is preliminary data.</text>
</comment>
<evidence type="ECO:0000313" key="15">
    <source>
        <dbReference type="EMBL" id="MBD3868371.1"/>
    </source>
</evidence>
<dbReference type="Pfam" id="PF00308">
    <property type="entry name" value="Bac_DnaA"/>
    <property type="match status" value="1"/>
</dbReference>
<dbReference type="PANTHER" id="PTHR30050">
    <property type="entry name" value="CHROMOSOMAL REPLICATION INITIATOR PROTEIN DNAA"/>
    <property type="match status" value="1"/>
</dbReference>
<dbReference type="SUPFAM" id="SSF48295">
    <property type="entry name" value="TrpR-like"/>
    <property type="match status" value="1"/>
</dbReference>
<accession>A0A8J7C2R7</accession>
<organism evidence="15 16">
    <name type="scientific">Candidatus Polarisedimenticola svalbardensis</name>
    <dbReference type="NCBI Taxonomy" id="2886004"/>
    <lineage>
        <taxon>Bacteria</taxon>
        <taxon>Pseudomonadati</taxon>
        <taxon>Acidobacteriota</taxon>
        <taxon>Candidatus Polarisedimenticolia</taxon>
        <taxon>Candidatus Polarisedimenticolales</taxon>
        <taxon>Candidatus Polarisedimenticolaceae</taxon>
        <taxon>Candidatus Polarisedimenticola</taxon>
    </lineage>
</organism>
<dbReference type="FunFam" id="1.10.8.60:FF:000003">
    <property type="entry name" value="Chromosomal replication initiator protein DnaA"/>
    <property type="match status" value="1"/>
</dbReference>
<dbReference type="Pfam" id="PF08299">
    <property type="entry name" value="Bac_DnaA_C"/>
    <property type="match status" value="1"/>
</dbReference>
<dbReference type="SMART" id="SM00760">
    <property type="entry name" value="Bac_DnaA_C"/>
    <property type="match status" value="1"/>
</dbReference>
<dbReference type="SMART" id="SM00382">
    <property type="entry name" value="AAA"/>
    <property type="match status" value="1"/>
</dbReference>
<dbReference type="InterPro" id="IPR013159">
    <property type="entry name" value="DnaA_C"/>
</dbReference>
<dbReference type="PROSITE" id="PS01008">
    <property type="entry name" value="DNAA"/>
    <property type="match status" value="1"/>
</dbReference>
<dbReference type="Gene3D" id="1.10.8.60">
    <property type="match status" value="1"/>
</dbReference>
<dbReference type="InterPro" id="IPR010921">
    <property type="entry name" value="Trp_repressor/repl_initiator"/>
</dbReference>
<proteinExistence type="inferred from homology"/>
<sequence length="450" mass="51603">MESTTETNTWNQILERIRTRVNTHSYNTWFRPTRFISEDPSSLSVRVPNSWFAEWLRTNYNGIIQNILKDLKRPGLSVRFMPEGPAQTKTGTRREKKPVSTGRVQPPVAVANNQPRLNVRYTFDTFVVSSCNQFSHAAAMAVADKPTHNYNPLYIYGGVGLGKTHLMQAIGNQVRARNPAASMVYLSSEQFMNELINAIRFEKSLEFKDKYRNIDLLLIDDIQFLAGKERTQEEFFHTFNALYDGGKQIVLTSDVPPRDIPTLEERLRSRFEWGLIADIQPPDLETKVAIIRKNAEAERAKVPDDVSLFIASNCNSNIRELEGALIRVIAYSSMTGREIDLDLARETLKEFLAPDSPSVTVEQIQRVVCNYYNLKNPEIKSKNNSQRIAFPRQVAMYLCKQLTDCSLPEIGRRFGGKHHSTVIHAIQKIELRKKKDSEFKRLLESFEQEL</sequence>
<dbReference type="FunFam" id="3.40.50.300:FF:000150">
    <property type="entry name" value="Chromosomal replication initiator protein DnaA"/>
    <property type="match status" value="1"/>
</dbReference>
<dbReference type="Gene3D" id="3.30.300.180">
    <property type="match status" value="1"/>
</dbReference>
<keyword evidence="5 8" id="KW-0067">ATP-binding</keyword>
<feature type="region of interest" description="Domain IV, binds dsDNA" evidence="8">
    <location>
        <begin position="333"/>
        <end position="450"/>
    </location>
</feature>
<evidence type="ECO:0000256" key="12">
    <source>
        <dbReference type="SAM" id="MobiDB-lite"/>
    </source>
</evidence>
<keyword evidence="3 8" id="KW-0235">DNA replication</keyword>
<dbReference type="CDD" id="cd06571">
    <property type="entry name" value="Bac_DnaA_C"/>
    <property type="match status" value="1"/>
</dbReference>
<dbReference type="GO" id="GO:0005886">
    <property type="term" value="C:plasma membrane"/>
    <property type="evidence" value="ECO:0007669"/>
    <property type="project" value="TreeGrafter"/>
</dbReference>
<feature type="binding site" evidence="8">
    <location>
        <position position="164"/>
    </location>
    <ligand>
        <name>ATP</name>
        <dbReference type="ChEBI" id="CHEBI:30616"/>
    </ligand>
</feature>